<evidence type="ECO:0008006" key="4">
    <source>
        <dbReference type="Google" id="ProtNLM"/>
    </source>
</evidence>
<sequence length="242" mass="26413">TWLLEYPIPFFFRKMSAIAVSQSTKDDLVQRGLSAGQIDVVPNGIDLDFFTPAADGLISNRPSLVYLGRLAKYKRIDLVVEAVAKLVAEGIDVELIICGDGEQRIPLKVQIEQLRLSKHVRMVGFISEEDKLETLRKSWVHVLTSPKEGWGLANIEAAACGTPSVASDSPGLRESVRDGETGTLVRHGDVSALAGALRELLKDKDLRTEMSIQAHKFAQSFSWDASASGVESVLKRVVVKSG</sequence>
<dbReference type="CDD" id="cd03801">
    <property type="entry name" value="GT4_PimA-like"/>
    <property type="match status" value="1"/>
</dbReference>
<dbReference type="PANTHER" id="PTHR45947:SF3">
    <property type="entry name" value="SULFOQUINOVOSYL TRANSFERASE SQD2"/>
    <property type="match status" value="1"/>
</dbReference>
<evidence type="ECO:0000259" key="2">
    <source>
        <dbReference type="Pfam" id="PF13439"/>
    </source>
</evidence>
<evidence type="ECO:0000259" key="1">
    <source>
        <dbReference type="Pfam" id="PF00534"/>
    </source>
</evidence>
<feature type="non-terminal residue" evidence="3">
    <location>
        <position position="1"/>
    </location>
</feature>
<proteinExistence type="predicted"/>
<gene>
    <name evidence="3" type="ORF">METZ01_LOCUS420721</name>
</gene>
<feature type="domain" description="Glycosyltransferase subfamily 4-like N-terminal" evidence="2">
    <location>
        <begin position="18"/>
        <end position="48"/>
    </location>
</feature>
<feature type="domain" description="Glycosyl transferase family 1" evidence="1">
    <location>
        <begin position="59"/>
        <end position="216"/>
    </location>
</feature>
<dbReference type="InterPro" id="IPR050194">
    <property type="entry name" value="Glycosyltransferase_grp1"/>
</dbReference>
<dbReference type="InterPro" id="IPR028098">
    <property type="entry name" value="Glyco_trans_4-like_N"/>
</dbReference>
<protein>
    <recommendedName>
        <fullName evidence="4">Glycosyl transferase family 1 domain-containing protein</fullName>
    </recommendedName>
</protein>
<dbReference type="SUPFAM" id="SSF53756">
    <property type="entry name" value="UDP-Glycosyltransferase/glycogen phosphorylase"/>
    <property type="match status" value="1"/>
</dbReference>
<dbReference type="AlphaFoldDB" id="A0A382X9L4"/>
<dbReference type="Pfam" id="PF13439">
    <property type="entry name" value="Glyco_transf_4"/>
    <property type="match status" value="1"/>
</dbReference>
<evidence type="ECO:0000313" key="3">
    <source>
        <dbReference type="EMBL" id="SVD67867.1"/>
    </source>
</evidence>
<organism evidence="3">
    <name type="scientific">marine metagenome</name>
    <dbReference type="NCBI Taxonomy" id="408172"/>
    <lineage>
        <taxon>unclassified sequences</taxon>
        <taxon>metagenomes</taxon>
        <taxon>ecological metagenomes</taxon>
    </lineage>
</organism>
<dbReference type="EMBL" id="UINC01166099">
    <property type="protein sequence ID" value="SVD67867.1"/>
    <property type="molecule type" value="Genomic_DNA"/>
</dbReference>
<dbReference type="Pfam" id="PF00534">
    <property type="entry name" value="Glycos_transf_1"/>
    <property type="match status" value="1"/>
</dbReference>
<dbReference type="GO" id="GO:0016757">
    <property type="term" value="F:glycosyltransferase activity"/>
    <property type="evidence" value="ECO:0007669"/>
    <property type="project" value="InterPro"/>
</dbReference>
<reference evidence="3" key="1">
    <citation type="submission" date="2018-05" db="EMBL/GenBank/DDBJ databases">
        <authorList>
            <person name="Lanie J.A."/>
            <person name="Ng W.-L."/>
            <person name="Kazmierczak K.M."/>
            <person name="Andrzejewski T.M."/>
            <person name="Davidsen T.M."/>
            <person name="Wayne K.J."/>
            <person name="Tettelin H."/>
            <person name="Glass J.I."/>
            <person name="Rusch D."/>
            <person name="Podicherti R."/>
            <person name="Tsui H.-C.T."/>
            <person name="Winkler M.E."/>
        </authorList>
    </citation>
    <scope>NUCLEOTIDE SEQUENCE</scope>
</reference>
<dbReference type="Gene3D" id="3.40.50.2000">
    <property type="entry name" value="Glycogen Phosphorylase B"/>
    <property type="match status" value="2"/>
</dbReference>
<dbReference type="InterPro" id="IPR001296">
    <property type="entry name" value="Glyco_trans_1"/>
</dbReference>
<dbReference type="PANTHER" id="PTHR45947">
    <property type="entry name" value="SULFOQUINOVOSYL TRANSFERASE SQD2"/>
    <property type="match status" value="1"/>
</dbReference>
<accession>A0A382X9L4</accession>
<name>A0A382X9L4_9ZZZZ</name>